<protein>
    <submittedName>
        <fullName evidence="2">Uncharacterized protein</fullName>
    </submittedName>
</protein>
<feature type="region of interest" description="Disordered" evidence="1">
    <location>
        <begin position="51"/>
        <end position="151"/>
    </location>
</feature>
<proteinExistence type="predicted"/>
<sequence length="301" mass="32764">MCGGAVAQATRSSGLRVDATARDGAKARRCAVDSEAARVRRASKTAMQWSARHQAATRVTNTMRRRRTVATREPPTRTTSSGGGPDLQTATRKSAGDGRREAQIAPDDLAPGDGGAVEAGKRRRGKATRDRNGRDFATEKEEDKPVAEAQKAAIEGASGEGAGTADAVMLQQQQVTSWRSGSRAVMQRTVNDGRCGWCSETTWQRWRGRGRAGDDEDSGVQGLVQRQQADRWRTRGGLAALCLAQPERSECLARPERTELCLAQPEKPTIRALKNTTQSENNNERSKETPRIGRRLESRPT</sequence>
<feature type="region of interest" description="Disordered" evidence="1">
    <location>
        <begin position="263"/>
        <end position="301"/>
    </location>
</feature>
<dbReference type="Proteomes" id="UP001419268">
    <property type="component" value="Unassembled WGS sequence"/>
</dbReference>
<evidence type="ECO:0000313" key="2">
    <source>
        <dbReference type="EMBL" id="KAK9094842.1"/>
    </source>
</evidence>
<gene>
    <name evidence="2" type="ORF">Scep_026311</name>
</gene>
<dbReference type="EMBL" id="JBBNAG010000011">
    <property type="protein sequence ID" value="KAK9094842.1"/>
    <property type="molecule type" value="Genomic_DNA"/>
</dbReference>
<evidence type="ECO:0000256" key="1">
    <source>
        <dbReference type="SAM" id="MobiDB-lite"/>
    </source>
</evidence>
<organism evidence="2 3">
    <name type="scientific">Stephania cephalantha</name>
    <dbReference type="NCBI Taxonomy" id="152367"/>
    <lineage>
        <taxon>Eukaryota</taxon>
        <taxon>Viridiplantae</taxon>
        <taxon>Streptophyta</taxon>
        <taxon>Embryophyta</taxon>
        <taxon>Tracheophyta</taxon>
        <taxon>Spermatophyta</taxon>
        <taxon>Magnoliopsida</taxon>
        <taxon>Ranunculales</taxon>
        <taxon>Menispermaceae</taxon>
        <taxon>Menispermoideae</taxon>
        <taxon>Cissampelideae</taxon>
        <taxon>Stephania</taxon>
    </lineage>
</organism>
<reference evidence="2 3" key="1">
    <citation type="submission" date="2024-01" db="EMBL/GenBank/DDBJ databases">
        <title>Genome assemblies of Stephania.</title>
        <authorList>
            <person name="Yang L."/>
        </authorList>
    </citation>
    <scope>NUCLEOTIDE SEQUENCE [LARGE SCALE GENOMIC DNA]</scope>
    <source>
        <strain evidence="2">JXDWG</strain>
        <tissue evidence="2">Leaf</tissue>
    </source>
</reference>
<feature type="compositionally biased region" description="Basic and acidic residues" evidence="1">
    <location>
        <begin position="127"/>
        <end position="146"/>
    </location>
</feature>
<feature type="region of interest" description="Disordered" evidence="1">
    <location>
        <begin position="1"/>
        <end position="26"/>
    </location>
</feature>
<accession>A0AAP0HRY4</accession>
<dbReference type="AlphaFoldDB" id="A0AAP0HRY4"/>
<comment type="caution">
    <text evidence="2">The sequence shown here is derived from an EMBL/GenBank/DDBJ whole genome shotgun (WGS) entry which is preliminary data.</text>
</comment>
<name>A0AAP0HRY4_9MAGN</name>
<feature type="compositionally biased region" description="Basic and acidic residues" evidence="1">
    <location>
        <begin position="282"/>
        <end position="301"/>
    </location>
</feature>
<evidence type="ECO:0000313" key="3">
    <source>
        <dbReference type="Proteomes" id="UP001419268"/>
    </source>
</evidence>
<keyword evidence="3" id="KW-1185">Reference proteome</keyword>